<dbReference type="GO" id="GO:0052621">
    <property type="term" value="F:diguanylate cyclase activity"/>
    <property type="evidence" value="ECO:0007669"/>
    <property type="project" value="TreeGrafter"/>
</dbReference>
<proteinExistence type="predicted"/>
<comment type="caution">
    <text evidence="3">The sequence shown here is derived from an EMBL/GenBank/DDBJ whole genome shotgun (WGS) entry which is preliminary data.</text>
</comment>
<accession>A0A939KJW3</accession>
<sequence>MRNRYRLIALMISGLMILAMIFINNASHEKNKEIYTKQIGEMAIQLKKDYLKDTVNNLILELETLKIAKTKMYQLSTEQRLRRFQDEKDLTEEEFTSFYIRRFEEENDAGSWASVLYRKDTGEILYENLPEETEEGPVLDKIGSCLAASERVEHGNLVGIFGVHEDYIDHVVKEEIREVIHQQEFSNDSYMWVNEVLHYEGGENYAIRRIHPNLKDTEGDFLSTDTQDAEGNLPYLMELEGIRSSGEIFFTYHFKKLNSDIISEKITYAKLYEPYDWIVAMGVHLDDVKSIVDSVTAQSDASLSGNILMFLLYSILAIAMGFLVLYVVNERYFRKSMEKLESELNLDLLTGVGSRRSGEKMMSIYFDKYQISGTTPVVLMFDIDNFKRVNDELGHEIGDRVLVAVTAKVKAALDPHDSIIRWGGDEFICLIHETTEEGIASRVRKIQEKIREISIDTDAVTIGATISIGTTRFSAEDTGYMDTVKRADQAMYQSKRQGKSMWTCLKK</sequence>
<keyword evidence="4" id="KW-1185">Reference proteome</keyword>
<dbReference type="Pfam" id="PF00990">
    <property type="entry name" value="GGDEF"/>
    <property type="match status" value="1"/>
</dbReference>
<name>A0A939KJW3_9CLOT</name>
<dbReference type="GO" id="GO:1902201">
    <property type="term" value="P:negative regulation of bacterial-type flagellum-dependent cell motility"/>
    <property type="evidence" value="ECO:0007669"/>
    <property type="project" value="TreeGrafter"/>
</dbReference>
<dbReference type="RefSeq" id="WP_207598624.1">
    <property type="nucleotide sequence ID" value="NZ_JAFNJU010000002.1"/>
</dbReference>
<dbReference type="Gene3D" id="3.30.450.20">
    <property type="entry name" value="PAS domain"/>
    <property type="match status" value="1"/>
</dbReference>
<dbReference type="InterPro" id="IPR043128">
    <property type="entry name" value="Rev_trsase/Diguanyl_cyclase"/>
</dbReference>
<reference evidence="3" key="1">
    <citation type="submission" date="2021-03" db="EMBL/GenBank/DDBJ databases">
        <title>Proteiniclasticum marinus sp. nov., isolated from tidal flat sediment.</title>
        <authorList>
            <person name="Namirimu T."/>
            <person name="Yang J.-A."/>
            <person name="Yang S.-H."/>
            <person name="Kim Y.-J."/>
            <person name="Kwon K.K."/>
        </authorList>
    </citation>
    <scope>NUCLEOTIDE SEQUENCE</scope>
    <source>
        <strain evidence="3">SCR006</strain>
    </source>
</reference>
<dbReference type="InterPro" id="IPR000160">
    <property type="entry name" value="GGDEF_dom"/>
</dbReference>
<evidence type="ECO:0000313" key="4">
    <source>
        <dbReference type="Proteomes" id="UP000664218"/>
    </source>
</evidence>
<feature type="domain" description="GGDEF" evidence="2">
    <location>
        <begin position="374"/>
        <end position="507"/>
    </location>
</feature>
<dbReference type="GO" id="GO:0043709">
    <property type="term" value="P:cell adhesion involved in single-species biofilm formation"/>
    <property type="evidence" value="ECO:0007669"/>
    <property type="project" value="TreeGrafter"/>
</dbReference>
<dbReference type="Proteomes" id="UP000664218">
    <property type="component" value="Unassembled WGS sequence"/>
</dbReference>
<protein>
    <submittedName>
        <fullName evidence="3">Sensor domain-containing diguanylate cyclase</fullName>
    </submittedName>
</protein>
<dbReference type="Gene3D" id="3.30.70.270">
    <property type="match status" value="1"/>
</dbReference>
<dbReference type="Pfam" id="PF08269">
    <property type="entry name" value="dCache_2"/>
    <property type="match status" value="1"/>
</dbReference>
<evidence type="ECO:0000256" key="1">
    <source>
        <dbReference type="SAM" id="Phobius"/>
    </source>
</evidence>
<dbReference type="NCBIfam" id="TIGR00254">
    <property type="entry name" value="GGDEF"/>
    <property type="match status" value="1"/>
</dbReference>
<evidence type="ECO:0000313" key="3">
    <source>
        <dbReference type="EMBL" id="MBO1264105.1"/>
    </source>
</evidence>
<feature type="transmembrane region" description="Helical" evidence="1">
    <location>
        <begin position="7"/>
        <end position="23"/>
    </location>
</feature>
<dbReference type="GO" id="GO:0005886">
    <property type="term" value="C:plasma membrane"/>
    <property type="evidence" value="ECO:0007669"/>
    <property type="project" value="TreeGrafter"/>
</dbReference>
<dbReference type="InterPro" id="IPR004010">
    <property type="entry name" value="Double_Cache_2"/>
</dbReference>
<dbReference type="SMART" id="SM00267">
    <property type="entry name" value="GGDEF"/>
    <property type="match status" value="1"/>
</dbReference>
<dbReference type="AlphaFoldDB" id="A0A939KJW3"/>
<dbReference type="SUPFAM" id="SSF55073">
    <property type="entry name" value="Nucleotide cyclase"/>
    <property type="match status" value="1"/>
</dbReference>
<dbReference type="EMBL" id="JAFNJU010000002">
    <property type="protein sequence ID" value="MBO1264105.1"/>
    <property type="molecule type" value="Genomic_DNA"/>
</dbReference>
<evidence type="ECO:0000259" key="2">
    <source>
        <dbReference type="PROSITE" id="PS50887"/>
    </source>
</evidence>
<keyword evidence="1" id="KW-0812">Transmembrane</keyword>
<dbReference type="PANTHER" id="PTHR45138">
    <property type="entry name" value="REGULATORY COMPONENTS OF SENSORY TRANSDUCTION SYSTEM"/>
    <property type="match status" value="1"/>
</dbReference>
<keyword evidence="1" id="KW-1133">Transmembrane helix</keyword>
<dbReference type="PROSITE" id="PS50887">
    <property type="entry name" value="GGDEF"/>
    <property type="match status" value="1"/>
</dbReference>
<keyword evidence="1" id="KW-0472">Membrane</keyword>
<gene>
    <name evidence="3" type="ORF">J3A84_03475</name>
</gene>
<organism evidence="3 4">
    <name type="scientific">Proteiniclasticum aestuarii</name>
    <dbReference type="NCBI Taxonomy" id="2817862"/>
    <lineage>
        <taxon>Bacteria</taxon>
        <taxon>Bacillati</taxon>
        <taxon>Bacillota</taxon>
        <taxon>Clostridia</taxon>
        <taxon>Eubacteriales</taxon>
        <taxon>Clostridiaceae</taxon>
        <taxon>Proteiniclasticum</taxon>
    </lineage>
</organism>
<dbReference type="CDD" id="cd01949">
    <property type="entry name" value="GGDEF"/>
    <property type="match status" value="1"/>
</dbReference>
<feature type="transmembrane region" description="Helical" evidence="1">
    <location>
        <begin position="307"/>
        <end position="328"/>
    </location>
</feature>
<dbReference type="InterPro" id="IPR029787">
    <property type="entry name" value="Nucleotide_cyclase"/>
</dbReference>
<dbReference type="InterPro" id="IPR050469">
    <property type="entry name" value="Diguanylate_Cyclase"/>
</dbReference>
<dbReference type="PANTHER" id="PTHR45138:SF24">
    <property type="entry name" value="DIGUANYLATE CYCLASE DGCC-RELATED"/>
    <property type="match status" value="1"/>
</dbReference>